<accession>A0A1D8UTB3</accession>
<dbReference type="AlphaFoldDB" id="A0A1D8UTB3"/>
<evidence type="ECO:0000256" key="6">
    <source>
        <dbReference type="PROSITE-ProRule" id="PRU01023"/>
    </source>
</evidence>
<organism evidence="7 8">
    <name type="scientific">Kozakia baliensis</name>
    <dbReference type="NCBI Taxonomy" id="153496"/>
    <lineage>
        <taxon>Bacteria</taxon>
        <taxon>Pseudomonadati</taxon>
        <taxon>Pseudomonadota</taxon>
        <taxon>Alphaproteobacteria</taxon>
        <taxon>Acetobacterales</taxon>
        <taxon>Acetobacteraceae</taxon>
        <taxon>Kozakia</taxon>
    </lineage>
</organism>
<sequence>MTPAARISAAIDLLCAIEAAPRRPADATANSFFRERRYIGGGDRRVVSARIWDVLRGWRRLHWHLRDITGGPSPRTLCAAPLLLAGENMDTIRSLFSGERFAQSPLTSREDVALKTLEGKSLSDSAMPRAVRLEFPDWLEPHLEATFGADLETEMLALNGAAPLDLRVNLLKTDREKAQDSLRKEGLNAVLSDLSPWGLRLDGRQPVTASQSFRDGLVEIQDEGSQLVVAAVDAQPGQRVVDFCAGAGGKTLALAMTMRNKGQIVACDVSAQRLEGAVKRLRRAGAHNVERHLLVSGDKWVKRRAESFDRVLVDAPCSGTGTWRRNPDARIRLTEQDLAELRVKQADILDRAASLVKPGGRLVYATCSILAEENAQQIEAFQKRNSAFKSVPAGGDILPERLRTRDHFSLTPHRDGTDGFFAAIMERVAS</sequence>
<evidence type="ECO:0000256" key="5">
    <source>
        <dbReference type="ARBA" id="ARBA00022884"/>
    </source>
</evidence>
<dbReference type="GO" id="GO:0001510">
    <property type="term" value="P:RNA methylation"/>
    <property type="evidence" value="ECO:0007669"/>
    <property type="project" value="InterPro"/>
</dbReference>
<dbReference type="PROSITE" id="PS51686">
    <property type="entry name" value="SAM_MT_RSMB_NOP"/>
    <property type="match status" value="1"/>
</dbReference>
<proteinExistence type="inferred from homology"/>
<dbReference type="Gene3D" id="3.40.50.150">
    <property type="entry name" value="Vaccinia Virus protein VP39"/>
    <property type="match status" value="1"/>
</dbReference>
<keyword evidence="4 6" id="KW-0949">S-adenosyl-L-methionine</keyword>
<dbReference type="OrthoDB" id="9810297at2"/>
<evidence type="ECO:0000313" key="8">
    <source>
        <dbReference type="Proteomes" id="UP000179145"/>
    </source>
</evidence>
<dbReference type="InterPro" id="IPR054728">
    <property type="entry name" value="RsmB-like_ferredoxin"/>
</dbReference>
<gene>
    <name evidence="7" type="ORF">A0U89_06540</name>
</gene>
<feature type="active site" description="Nucleophile" evidence="6">
    <location>
        <position position="367"/>
    </location>
</feature>
<name>A0A1D8UTB3_9PROT</name>
<protein>
    <submittedName>
        <fullName evidence="7">rRNA cytosine-C5-methylase</fullName>
    </submittedName>
</protein>
<keyword evidence="5 6" id="KW-0694">RNA-binding</keyword>
<dbReference type="STRING" id="153496.A0U89_06540"/>
<dbReference type="EMBL" id="CP014674">
    <property type="protein sequence ID" value="AOX16846.1"/>
    <property type="molecule type" value="Genomic_DNA"/>
</dbReference>
<keyword evidence="2 6" id="KW-0489">Methyltransferase</keyword>
<dbReference type="eggNOG" id="COG0144">
    <property type="taxonomic scope" value="Bacteria"/>
</dbReference>
<dbReference type="RefSeq" id="WP_070402564.1">
    <property type="nucleotide sequence ID" value="NZ_BJVW01000009.1"/>
</dbReference>
<dbReference type="InterPro" id="IPR023267">
    <property type="entry name" value="RCMT"/>
</dbReference>
<evidence type="ECO:0000256" key="2">
    <source>
        <dbReference type="ARBA" id="ARBA00022603"/>
    </source>
</evidence>
<evidence type="ECO:0000256" key="4">
    <source>
        <dbReference type="ARBA" id="ARBA00022691"/>
    </source>
</evidence>
<dbReference type="SUPFAM" id="SSF53335">
    <property type="entry name" value="S-adenosyl-L-methionine-dependent methyltransferases"/>
    <property type="match status" value="1"/>
</dbReference>
<keyword evidence="8" id="KW-1185">Reference proteome</keyword>
<keyword evidence="3 6" id="KW-0808">Transferase</keyword>
<dbReference type="InterPro" id="IPR049560">
    <property type="entry name" value="MeTrfase_RsmB-F_NOP2_cat"/>
</dbReference>
<dbReference type="PANTHER" id="PTHR22807">
    <property type="entry name" value="NOP2 YEAST -RELATED NOL1/NOP2/FMU SUN DOMAIN-CONTAINING"/>
    <property type="match status" value="1"/>
</dbReference>
<evidence type="ECO:0000313" key="7">
    <source>
        <dbReference type="EMBL" id="AOX16846.1"/>
    </source>
</evidence>
<dbReference type="InterPro" id="IPR001678">
    <property type="entry name" value="MeTrfase_RsmB-F_NOP2_dom"/>
</dbReference>
<dbReference type="InterPro" id="IPR018314">
    <property type="entry name" value="RsmB/NOL1/NOP2-like_CS"/>
</dbReference>
<dbReference type="PRINTS" id="PR02008">
    <property type="entry name" value="RCMTFAMILY"/>
</dbReference>
<dbReference type="Pfam" id="PF01189">
    <property type="entry name" value="Methyltr_RsmB-F"/>
    <property type="match status" value="1"/>
</dbReference>
<dbReference type="Pfam" id="PF22458">
    <property type="entry name" value="RsmF-B_ferredox"/>
    <property type="match status" value="1"/>
</dbReference>
<dbReference type="GO" id="GO:0008173">
    <property type="term" value="F:RNA methyltransferase activity"/>
    <property type="evidence" value="ECO:0007669"/>
    <property type="project" value="InterPro"/>
</dbReference>
<feature type="binding site" evidence="6">
    <location>
        <position position="314"/>
    </location>
    <ligand>
        <name>S-adenosyl-L-methionine</name>
        <dbReference type="ChEBI" id="CHEBI:59789"/>
    </ligand>
</feature>
<dbReference type="KEGG" id="kba:A0U89_06540"/>
<dbReference type="PANTHER" id="PTHR22807:SF53">
    <property type="entry name" value="RIBOSOMAL RNA SMALL SUBUNIT METHYLTRANSFERASE B-RELATED"/>
    <property type="match status" value="1"/>
</dbReference>
<dbReference type="PROSITE" id="PS01153">
    <property type="entry name" value="NOL1_NOP2_SUN"/>
    <property type="match status" value="1"/>
</dbReference>
<reference evidence="7 8" key="1">
    <citation type="journal article" date="2016" name="Microb. Cell Fact.">
        <title>Dissection of exopolysaccharide biosynthesis in Kozakia baliensis.</title>
        <authorList>
            <person name="Brandt J.U."/>
            <person name="Jakob F."/>
            <person name="Behr J."/>
            <person name="Geissler A.J."/>
            <person name="Vogel R.F."/>
        </authorList>
    </citation>
    <scope>NUCLEOTIDE SEQUENCE [LARGE SCALE GENOMIC DNA]</scope>
    <source>
        <strain evidence="7 8">DSM 14400</strain>
    </source>
</reference>
<comment type="similarity">
    <text evidence="1 6">Belongs to the class I-like SAM-binding methyltransferase superfamily. RsmB/NOP family.</text>
</comment>
<dbReference type="Proteomes" id="UP000179145">
    <property type="component" value="Chromosome"/>
</dbReference>
<dbReference type="GO" id="GO:0003723">
    <property type="term" value="F:RNA binding"/>
    <property type="evidence" value="ECO:0007669"/>
    <property type="project" value="UniProtKB-UniRule"/>
</dbReference>
<feature type="binding site" evidence="6">
    <location>
        <position position="268"/>
    </location>
    <ligand>
        <name>S-adenosyl-L-methionine</name>
        <dbReference type="ChEBI" id="CHEBI:59789"/>
    </ligand>
</feature>
<dbReference type="InterPro" id="IPR029063">
    <property type="entry name" value="SAM-dependent_MTases_sf"/>
</dbReference>
<comment type="caution">
    <text evidence="6">Lacks conserved residue(s) required for the propagation of feature annotation.</text>
</comment>
<dbReference type="CDD" id="cd02440">
    <property type="entry name" value="AdoMet_MTases"/>
    <property type="match status" value="1"/>
</dbReference>
<evidence type="ECO:0000256" key="3">
    <source>
        <dbReference type="ARBA" id="ARBA00022679"/>
    </source>
</evidence>
<evidence type="ECO:0000256" key="1">
    <source>
        <dbReference type="ARBA" id="ARBA00007494"/>
    </source>
</evidence>